<feature type="region of interest" description="Disordered" evidence="1">
    <location>
        <begin position="1"/>
        <end position="61"/>
    </location>
</feature>
<dbReference type="InterPro" id="IPR029039">
    <property type="entry name" value="Flavoprotein-like_sf"/>
</dbReference>
<gene>
    <name evidence="3" type="ORF">H8711_08530</name>
</gene>
<comment type="caution">
    <text evidence="3">The sequence shown here is derived from an EMBL/GenBank/DDBJ whole genome shotgun (WGS) entry which is preliminary data.</text>
</comment>
<feature type="domain" description="Flavodoxin-like" evidence="2">
    <location>
        <begin position="68"/>
        <end position="217"/>
    </location>
</feature>
<protein>
    <recommendedName>
        <fullName evidence="2">Flavodoxin-like domain-containing protein</fullName>
    </recommendedName>
</protein>
<name>A0A926E1A7_9FIRM</name>
<dbReference type="PANTHER" id="PTHR39201">
    <property type="entry name" value="EXPORTED PROTEIN-RELATED"/>
    <property type="match status" value="1"/>
</dbReference>
<keyword evidence="4" id="KW-1185">Reference proteome</keyword>
<accession>A0A926E1A7</accession>
<evidence type="ECO:0000313" key="3">
    <source>
        <dbReference type="EMBL" id="MBC8546975.1"/>
    </source>
</evidence>
<evidence type="ECO:0000313" key="4">
    <source>
        <dbReference type="Proteomes" id="UP000653127"/>
    </source>
</evidence>
<dbReference type="AlphaFoldDB" id="A0A926E1A7"/>
<dbReference type="GO" id="GO:0009055">
    <property type="term" value="F:electron transfer activity"/>
    <property type="evidence" value="ECO:0007669"/>
    <property type="project" value="InterPro"/>
</dbReference>
<dbReference type="PANTHER" id="PTHR39201:SF1">
    <property type="entry name" value="FLAVODOXIN-LIKE DOMAIN-CONTAINING PROTEIN"/>
    <property type="match status" value="1"/>
</dbReference>
<feature type="region of interest" description="Disordered" evidence="1">
    <location>
        <begin position="199"/>
        <end position="221"/>
    </location>
</feature>
<dbReference type="GO" id="GO:0010181">
    <property type="term" value="F:FMN binding"/>
    <property type="evidence" value="ECO:0007669"/>
    <property type="project" value="InterPro"/>
</dbReference>
<dbReference type="Gene3D" id="3.40.50.360">
    <property type="match status" value="1"/>
</dbReference>
<dbReference type="PROSITE" id="PS00201">
    <property type="entry name" value="FLAVODOXIN"/>
    <property type="match status" value="1"/>
</dbReference>
<dbReference type="InterPro" id="IPR001226">
    <property type="entry name" value="Flavodoxin_CS"/>
</dbReference>
<dbReference type="Pfam" id="PF12682">
    <property type="entry name" value="Flavodoxin_4"/>
    <property type="match status" value="1"/>
</dbReference>
<dbReference type="SUPFAM" id="SSF52218">
    <property type="entry name" value="Flavoproteins"/>
    <property type="match status" value="1"/>
</dbReference>
<evidence type="ECO:0000259" key="2">
    <source>
        <dbReference type="Pfam" id="PF12682"/>
    </source>
</evidence>
<dbReference type="EMBL" id="JACRST010000012">
    <property type="protein sequence ID" value="MBC8546975.1"/>
    <property type="molecule type" value="Genomic_DNA"/>
</dbReference>
<reference evidence="3" key="1">
    <citation type="submission" date="2020-08" db="EMBL/GenBank/DDBJ databases">
        <title>Genome public.</title>
        <authorList>
            <person name="Liu C."/>
            <person name="Sun Q."/>
        </authorList>
    </citation>
    <scope>NUCLEOTIDE SEQUENCE</scope>
    <source>
        <strain evidence="3">NSJ-31</strain>
    </source>
</reference>
<dbReference type="Proteomes" id="UP000653127">
    <property type="component" value="Unassembled WGS sequence"/>
</dbReference>
<feature type="compositionally biased region" description="Polar residues" evidence="1">
    <location>
        <begin position="12"/>
        <end position="31"/>
    </location>
</feature>
<sequence length="221" mass="23324">MLFSLTACGGKANNNSTSPVEDGEQQAQGSGADNAAQPSTPSSSSTSESDNSSSEQTQVPDDTATNAIVVYFSCTGNTKAVAEKIAELTGADMYEIVPETPYTDEDLNYRNDDCRANREMNDDSARPAIAGETIDLSGYHTVYLGYPIWWGTMPQIINTFLDTYDLSGKTILPFCTSGGSGISTSVSAIRTQEPDATVTDGLRASGASDEGIGQWLEGNGQ</sequence>
<dbReference type="GO" id="GO:0016651">
    <property type="term" value="F:oxidoreductase activity, acting on NAD(P)H"/>
    <property type="evidence" value="ECO:0007669"/>
    <property type="project" value="UniProtKB-ARBA"/>
</dbReference>
<proteinExistence type="predicted"/>
<organism evidence="3 4">
    <name type="scientific">Ligaoa zhengdingensis</name>
    <dbReference type="NCBI Taxonomy" id="2763658"/>
    <lineage>
        <taxon>Bacteria</taxon>
        <taxon>Bacillati</taxon>
        <taxon>Bacillota</taxon>
        <taxon>Clostridia</taxon>
        <taxon>Eubacteriales</taxon>
        <taxon>Oscillospiraceae</taxon>
        <taxon>Ligaoa</taxon>
    </lineage>
</organism>
<evidence type="ECO:0000256" key="1">
    <source>
        <dbReference type="SAM" id="MobiDB-lite"/>
    </source>
</evidence>
<dbReference type="InterPro" id="IPR008254">
    <property type="entry name" value="Flavodoxin/NO_synth"/>
</dbReference>
<feature type="compositionally biased region" description="Low complexity" evidence="1">
    <location>
        <begin position="34"/>
        <end position="56"/>
    </location>
</feature>